<organism evidence="1 2">
    <name type="scientific">Orlajensenia flava</name>
    <dbReference type="NCBI Taxonomy" id="2565934"/>
    <lineage>
        <taxon>Bacteria</taxon>
        <taxon>Bacillati</taxon>
        <taxon>Actinomycetota</taxon>
        <taxon>Actinomycetes</taxon>
        <taxon>Micrococcales</taxon>
        <taxon>Microbacteriaceae</taxon>
        <taxon>Orlajensenia</taxon>
    </lineage>
</organism>
<dbReference type="PANTHER" id="PTHR36839:SF1">
    <property type="entry name" value="METALLO-BETA-LACTAMASE FAMILY PROTEIN (AFU_ORTHOLOGUE AFUA_5G12770)"/>
    <property type="match status" value="1"/>
</dbReference>
<dbReference type="InterPro" id="IPR036866">
    <property type="entry name" value="RibonucZ/Hydroxyglut_hydro"/>
</dbReference>
<evidence type="ECO:0000313" key="1">
    <source>
        <dbReference type="EMBL" id="THG34353.1"/>
    </source>
</evidence>
<accession>A0A4S4FUG7</accession>
<dbReference type="RefSeq" id="WP_136424151.1">
    <property type="nucleotide sequence ID" value="NZ_SSSN01000005.1"/>
</dbReference>
<reference evidence="1 2" key="1">
    <citation type="submission" date="2019-04" db="EMBL/GenBank/DDBJ databases">
        <authorList>
            <person name="Jiang L."/>
        </authorList>
    </citation>
    <scope>NUCLEOTIDE SEQUENCE [LARGE SCALE GENOMIC DNA]</scope>
    <source>
        <strain evidence="1 2">YIM 131861</strain>
    </source>
</reference>
<gene>
    <name evidence="1" type="ORF">E6C70_08755</name>
</gene>
<evidence type="ECO:0000313" key="2">
    <source>
        <dbReference type="Proteomes" id="UP000307380"/>
    </source>
</evidence>
<comment type="caution">
    <text evidence="1">The sequence shown here is derived from an EMBL/GenBank/DDBJ whole genome shotgun (WGS) entry which is preliminary data.</text>
</comment>
<sequence>MSSEQNPGQHDSIDESTDFWICATCAVEHSEREAVCTICADERQWVPREGQRWTTLAELRASATRVSVSELEPDLFGITSDPRVGIGQTSKLVRTDAGSVLWGPIGYVDDDAVARVRAVGEVVAIVASHPHMYGVQVEWSRALGGVPVLVAEADAHWVARTDPAITTWSGERELLPGVTLVQTGGHFPGSAVLHWAHGASGRGVLLSSDSIFANADRVSVSFMRSFPNPLPLSGAVAERVASRVTALEFDRLYGNFDTVIATDARAIVQRSAERHAAWTRGDFDHLT</sequence>
<dbReference type="EMBL" id="SSSN01000005">
    <property type="protein sequence ID" value="THG34353.1"/>
    <property type="molecule type" value="Genomic_DNA"/>
</dbReference>
<dbReference type="Proteomes" id="UP000307380">
    <property type="component" value="Unassembled WGS sequence"/>
</dbReference>
<dbReference type="SUPFAM" id="SSF56281">
    <property type="entry name" value="Metallo-hydrolase/oxidoreductase"/>
    <property type="match status" value="1"/>
</dbReference>
<protein>
    <submittedName>
        <fullName evidence="1">Hydrolase</fullName>
    </submittedName>
</protein>
<keyword evidence="2" id="KW-1185">Reference proteome</keyword>
<name>A0A4S4FUG7_9MICO</name>
<dbReference type="Gene3D" id="3.60.15.10">
    <property type="entry name" value="Ribonuclease Z/Hydroxyacylglutathione hydrolase-like"/>
    <property type="match status" value="1"/>
</dbReference>
<dbReference type="PANTHER" id="PTHR36839">
    <property type="entry name" value="METALLO-BETA-LACTAMASE FAMILY PROTEIN (AFU_ORTHOLOGUE AFUA_5G12770)"/>
    <property type="match status" value="1"/>
</dbReference>
<proteinExistence type="predicted"/>
<keyword evidence="1" id="KW-0378">Hydrolase</keyword>
<dbReference type="AlphaFoldDB" id="A0A4S4FUG7"/>
<dbReference type="OrthoDB" id="2373347at2"/>
<dbReference type="GO" id="GO:0016787">
    <property type="term" value="F:hydrolase activity"/>
    <property type="evidence" value="ECO:0007669"/>
    <property type="project" value="UniProtKB-KW"/>
</dbReference>